<evidence type="ECO:0008006" key="8">
    <source>
        <dbReference type="Google" id="ProtNLM"/>
    </source>
</evidence>
<dbReference type="GO" id="GO:0042393">
    <property type="term" value="F:histone binding"/>
    <property type="evidence" value="ECO:0007669"/>
    <property type="project" value="TreeGrafter"/>
</dbReference>
<dbReference type="PANTHER" id="PTHR35678:SF1">
    <property type="entry name" value="PROTEIN STPG4"/>
    <property type="match status" value="1"/>
</dbReference>
<dbReference type="GO" id="GO:0001940">
    <property type="term" value="C:male pronucleus"/>
    <property type="evidence" value="ECO:0007669"/>
    <property type="project" value="TreeGrafter"/>
</dbReference>
<evidence type="ECO:0000256" key="4">
    <source>
        <dbReference type="ARBA" id="ARBA00023242"/>
    </source>
</evidence>
<dbReference type="EMBL" id="CAJNYT010001033">
    <property type="protein sequence ID" value="CAF3391403.1"/>
    <property type="molecule type" value="Genomic_DNA"/>
</dbReference>
<dbReference type="AlphaFoldDB" id="A0A817ZBW6"/>
<dbReference type="Proteomes" id="UP000663872">
    <property type="component" value="Unassembled WGS sequence"/>
</dbReference>
<dbReference type="Pfam" id="PF07004">
    <property type="entry name" value="SHIPPO-rpt"/>
    <property type="match status" value="1"/>
</dbReference>
<reference evidence="5" key="1">
    <citation type="submission" date="2021-02" db="EMBL/GenBank/DDBJ databases">
        <authorList>
            <person name="Nowell W R."/>
        </authorList>
    </citation>
    <scope>NUCLEOTIDE SEQUENCE</scope>
</reference>
<keyword evidence="3" id="KW-0963">Cytoplasm</keyword>
<dbReference type="GO" id="GO:0001939">
    <property type="term" value="C:female pronucleus"/>
    <property type="evidence" value="ECO:0007669"/>
    <property type="project" value="TreeGrafter"/>
</dbReference>
<evidence type="ECO:0000313" key="5">
    <source>
        <dbReference type="EMBL" id="CAF3391403.1"/>
    </source>
</evidence>
<evidence type="ECO:0000256" key="1">
    <source>
        <dbReference type="ARBA" id="ARBA00004123"/>
    </source>
</evidence>
<dbReference type="GO" id="GO:0005737">
    <property type="term" value="C:cytoplasm"/>
    <property type="evidence" value="ECO:0007669"/>
    <property type="project" value="UniProtKB-SubCell"/>
</dbReference>
<proteinExistence type="predicted"/>
<gene>
    <name evidence="5" type="ORF">GRG538_LOCUS9154</name>
    <name evidence="6" type="ORF">QYT958_LOCUS14577</name>
</gene>
<sequence>MQDVTSLPTFNENGGRNSCIEETDYEIQSKPTTPQLEQQLGQPFLPPLRYDHVLNHKIPQRQTKLHNYAPPVSDREGWWRITIKDSPNPGTYDTHLNTFIKEMISRPMTYGFKSDGRRRDPQPLEPKGKFLLPGAYSVEDFVERMHQLRLSYGFKGPDRQGLLDKSMAVNQDKNIDVPPGLYETQKYQTFDSAVESSRHSVFKSKTTRKIFLPKIGPAPGDYEPKTSVTNEHSPNITSAFRSSTNRFHVKLSKIPGPGTYEKLANFPPPKQLNKLSMRGVFFNANFSNQATNPI</sequence>
<evidence type="ECO:0000256" key="2">
    <source>
        <dbReference type="ARBA" id="ARBA00004496"/>
    </source>
</evidence>
<dbReference type="GO" id="GO:0042585">
    <property type="term" value="C:germinal vesicle"/>
    <property type="evidence" value="ECO:0007669"/>
    <property type="project" value="TreeGrafter"/>
</dbReference>
<evidence type="ECO:0000313" key="6">
    <source>
        <dbReference type="EMBL" id="CAF4647492.1"/>
    </source>
</evidence>
<comment type="caution">
    <text evidence="5">The sequence shown here is derived from an EMBL/GenBank/DDBJ whole genome shotgun (WGS) entry which is preliminary data.</text>
</comment>
<protein>
    <recommendedName>
        <fullName evidence="8">Sperm-tail PG-rich repeat-containing protein 2</fullName>
    </recommendedName>
</protein>
<evidence type="ECO:0000313" key="7">
    <source>
        <dbReference type="Proteomes" id="UP000663872"/>
    </source>
</evidence>
<dbReference type="EMBL" id="CAJOBR010001956">
    <property type="protein sequence ID" value="CAF4647492.1"/>
    <property type="molecule type" value="Genomic_DNA"/>
</dbReference>
<dbReference type="GO" id="GO:0044727">
    <property type="term" value="P:epigenetic programing of male pronucleus"/>
    <property type="evidence" value="ECO:0007669"/>
    <property type="project" value="TreeGrafter"/>
</dbReference>
<organism evidence="5 7">
    <name type="scientific">Rotaria socialis</name>
    <dbReference type="NCBI Taxonomy" id="392032"/>
    <lineage>
        <taxon>Eukaryota</taxon>
        <taxon>Metazoa</taxon>
        <taxon>Spiralia</taxon>
        <taxon>Gnathifera</taxon>
        <taxon>Rotifera</taxon>
        <taxon>Eurotatoria</taxon>
        <taxon>Bdelloidea</taxon>
        <taxon>Philodinida</taxon>
        <taxon>Philodinidae</taxon>
        <taxon>Rotaria</taxon>
    </lineage>
</organism>
<dbReference type="InterPro" id="IPR010736">
    <property type="entry name" value="SHIPPO-rpt"/>
</dbReference>
<dbReference type="GO" id="GO:0003682">
    <property type="term" value="F:chromatin binding"/>
    <property type="evidence" value="ECO:0007669"/>
    <property type="project" value="TreeGrafter"/>
</dbReference>
<name>A0A817ZBW6_9BILA</name>
<keyword evidence="4" id="KW-0539">Nucleus</keyword>
<accession>A0A817ZBW6</accession>
<comment type="subcellular location">
    <subcellularLocation>
        <location evidence="2">Cytoplasm</location>
    </subcellularLocation>
    <subcellularLocation>
        <location evidence="1">Nucleus</location>
    </subcellularLocation>
</comment>
<evidence type="ECO:0000256" key="3">
    <source>
        <dbReference type="ARBA" id="ARBA00022490"/>
    </source>
</evidence>
<dbReference type="PANTHER" id="PTHR35678">
    <property type="entry name" value="PROTEIN STPG4"/>
    <property type="match status" value="1"/>
</dbReference>
<dbReference type="Proteomes" id="UP000663848">
    <property type="component" value="Unassembled WGS sequence"/>
</dbReference>